<reference evidence="1" key="1">
    <citation type="journal article" date="2022" name="bioRxiv">
        <title>Sequencing and chromosome-scale assembly of the giantPleurodeles waltlgenome.</title>
        <authorList>
            <person name="Brown T."/>
            <person name="Elewa A."/>
            <person name="Iarovenko S."/>
            <person name="Subramanian E."/>
            <person name="Araus A.J."/>
            <person name="Petzold A."/>
            <person name="Susuki M."/>
            <person name="Suzuki K.-i.T."/>
            <person name="Hayashi T."/>
            <person name="Toyoda A."/>
            <person name="Oliveira C."/>
            <person name="Osipova E."/>
            <person name="Leigh N.D."/>
            <person name="Simon A."/>
            <person name="Yun M.H."/>
        </authorList>
    </citation>
    <scope>NUCLEOTIDE SEQUENCE</scope>
    <source>
        <strain evidence="1">20211129_DDA</strain>
        <tissue evidence="1">Liver</tissue>
    </source>
</reference>
<evidence type="ECO:0000313" key="2">
    <source>
        <dbReference type="Proteomes" id="UP001066276"/>
    </source>
</evidence>
<evidence type="ECO:0000313" key="1">
    <source>
        <dbReference type="EMBL" id="KAJ1139805.1"/>
    </source>
</evidence>
<protein>
    <submittedName>
        <fullName evidence="1">Uncharacterized protein</fullName>
    </submittedName>
</protein>
<organism evidence="1 2">
    <name type="scientific">Pleurodeles waltl</name>
    <name type="common">Iberian ribbed newt</name>
    <dbReference type="NCBI Taxonomy" id="8319"/>
    <lineage>
        <taxon>Eukaryota</taxon>
        <taxon>Metazoa</taxon>
        <taxon>Chordata</taxon>
        <taxon>Craniata</taxon>
        <taxon>Vertebrata</taxon>
        <taxon>Euteleostomi</taxon>
        <taxon>Amphibia</taxon>
        <taxon>Batrachia</taxon>
        <taxon>Caudata</taxon>
        <taxon>Salamandroidea</taxon>
        <taxon>Salamandridae</taxon>
        <taxon>Pleurodelinae</taxon>
        <taxon>Pleurodeles</taxon>
    </lineage>
</organism>
<proteinExistence type="predicted"/>
<dbReference type="Proteomes" id="UP001066276">
    <property type="component" value="Chromosome 6"/>
</dbReference>
<comment type="caution">
    <text evidence="1">The sequence shown here is derived from an EMBL/GenBank/DDBJ whole genome shotgun (WGS) entry which is preliminary data.</text>
</comment>
<dbReference type="AlphaFoldDB" id="A0AAV7QNE7"/>
<keyword evidence="2" id="KW-1185">Reference proteome</keyword>
<gene>
    <name evidence="1" type="ORF">NDU88_006169</name>
</gene>
<name>A0AAV7QNE7_PLEWA</name>
<sequence>MVERTAYGVADLRDTSDSGCDQERWSGCGLQTSAEPRTKERLELGTRWESGVATAVGCPDQPTFYHLGSPGAETLHCPLGWKRGGGPWRR</sequence>
<dbReference type="EMBL" id="JANPWB010000010">
    <property type="protein sequence ID" value="KAJ1139805.1"/>
    <property type="molecule type" value="Genomic_DNA"/>
</dbReference>
<accession>A0AAV7QNE7</accession>